<reference evidence="2" key="2">
    <citation type="submission" date="2023-06" db="EMBL/GenBank/DDBJ databases">
        <authorList>
            <consortium name="Lawrence Berkeley National Laboratory"/>
            <person name="Mondo S.J."/>
            <person name="Hensen N."/>
            <person name="Bonometti L."/>
            <person name="Westerberg I."/>
            <person name="Brannstrom I.O."/>
            <person name="Guillou S."/>
            <person name="Cros-Aarteil S."/>
            <person name="Calhoun S."/>
            <person name="Haridas S."/>
            <person name="Kuo A."/>
            <person name="Pangilinan J."/>
            <person name="Riley R."/>
            <person name="Labutti K."/>
            <person name="Andreopoulos B."/>
            <person name="Lipzen A."/>
            <person name="Chen C."/>
            <person name="Yanf M."/>
            <person name="Daum C."/>
            <person name="Ng V."/>
            <person name="Clum A."/>
            <person name="Steindorff A."/>
            <person name="Ohm R."/>
            <person name="Martin F."/>
            <person name="Silar P."/>
            <person name="Natvig D."/>
            <person name="Lalanne C."/>
            <person name="Gautier V."/>
            <person name="Ament-Velasquez S.L."/>
            <person name="Kruys A."/>
            <person name="Hutchinson M.I."/>
            <person name="Powell A.J."/>
            <person name="Barry K."/>
            <person name="Miller A.N."/>
            <person name="Grigoriev I.V."/>
            <person name="Debuchy R."/>
            <person name="Gladieux P."/>
            <person name="Thoren M.H."/>
            <person name="Johannesson H."/>
        </authorList>
    </citation>
    <scope>NUCLEOTIDE SEQUENCE</scope>
    <source>
        <strain evidence="2">CBS 626.80</strain>
    </source>
</reference>
<dbReference type="SUPFAM" id="SSF81383">
    <property type="entry name" value="F-box domain"/>
    <property type="match status" value="1"/>
</dbReference>
<dbReference type="AlphaFoldDB" id="A0AAN6SJG7"/>
<reference evidence="2" key="1">
    <citation type="journal article" date="2023" name="Mol. Phylogenet. Evol.">
        <title>Genome-scale phylogeny and comparative genomics of the fungal order Sordariales.</title>
        <authorList>
            <person name="Hensen N."/>
            <person name="Bonometti L."/>
            <person name="Westerberg I."/>
            <person name="Brannstrom I.O."/>
            <person name="Guillou S."/>
            <person name="Cros-Aarteil S."/>
            <person name="Calhoun S."/>
            <person name="Haridas S."/>
            <person name="Kuo A."/>
            <person name="Mondo S."/>
            <person name="Pangilinan J."/>
            <person name="Riley R."/>
            <person name="LaButti K."/>
            <person name="Andreopoulos B."/>
            <person name="Lipzen A."/>
            <person name="Chen C."/>
            <person name="Yan M."/>
            <person name="Daum C."/>
            <person name="Ng V."/>
            <person name="Clum A."/>
            <person name="Steindorff A."/>
            <person name="Ohm R.A."/>
            <person name="Martin F."/>
            <person name="Silar P."/>
            <person name="Natvig D.O."/>
            <person name="Lalanne C."/>
            <person name="Gautier V."/>
            <person name="Ament-Velasquez S.L."/>
            <person name="Kruys A."/>
            <person name="Hutchinson M.I."/>
            <person name="Powell A.J."/>
            <person name="Barry K."/>
            <person name="Miller A.N."/>
            <person name="Grigoriev I.V."/>
            <person name="Debuchy R."/>
            <person name="Gladieux P."/>
            <person name="Hiltunen Thoren M."/>
            <person name="Johannesson H."/>
        </authorList>
    </citation>
    <scope>NUCLEOTIDE SEQUENCE</scope>
    <source>
        <strain evidence="2">CBS 626.80</strain>
    </source>
</reference>
<evidence type="ECO:0000313" key="3">
    <source>
        <dbReference type="Proteomes" id="UP001303222"/>
    </source>
</evidence>
<proteinExistence type="predicted"/>
<keyword evidence="3" id="KW-1185">Reference proteome</keyword>
<dbReference type="Proteomes" id="UP001303222">
    <property type="component" value="Unassembled WGS sequence"/>
</dbReference>
<protein>
    <recommendedName>
        <fullName evidence="1">F-box domain-containing protein</fullName>
    </recommendedName>
</protein>
<organism evidence="2 3">
    <name type="scientific">Pseudoneurospora amorphoporcata</name>
    <dbReference type="NCBI Taxonomy" id="241081"/>
    <lineage>
        <taxon>Eukaryota</taxon>
        <taxon>Fungi</taxon>
        <taxon>Dikarya</taxon>
        <taxon>Ascomycota</taxon>
        <taxon>Pezizomycotina</taxon>
        <taxon>Sordariomycetes</taxon>
        <taxon>Sordariomycetidae</taxon>
        <taxon>Sordariales</taxon>
        <taxon>Sordariaceae</taxon>
        <taxon>Pseudoneurospora</taxon>
    </lineage>
</organism>
<evidence type="ECO:0000313" key="2">
    <source>
        <dbReference type="EMBL" id="KAK3955910.1"/>
    </source>
</evidence>
<comment type="caution">
    <text evidence="2">The sequence shown here is derived from an EMBL/GenBank/DDBJ whole genome shotgun (WGS) entry which is preliminary data.</text>
</comment>
<dbReference type="InterPro" id="IPR001810">
    <property type="entry name" value="F-box_dom"/>
</dbReference>
<name>A0AAN6SJG7_9PEZI</name>
<feature type="domain" description="F-box" evidence="1">
    <location>
        <begin position="12"/>
        <end position="43"/>
    </location>
</feature>
<dbReference type="EMBL" id="MU859071">
    <property type="protein sequence ID" value="KAK3955910.1"/>
    <property type="molecule type" value="Genomic_DNA"/>
</dbReference>
<evidence type="ECO:0000259" key="1">
    <source>
        <dbReference type="Pfam" id="PF12937"/>
    </source>
</evidence>
<dbReference type="InterPro" id="IPR036047">
    <property type="entry name" value="F-box-like_dom_sf"/>
</dbReference>
<gene>
    <name evidence="2" type="ORF">QBC32DRAFT_204286</name>
</gene>
<accession>A0AAN6SJG7</accession>
<feature type="non-terminal residue" evidence="2">
    <location>
        <position position="178"/>
    </location>
</feature>
<dbReference type="CDD" id="cd09917">
    <property type="entry name" value="F-box_SF"/>
    <property type="match status" value="1"/>
</dbReference>
<sequence length="178" mass="19981">MVAPGFLSRTCPVELLLEIFKQLPSTQDALSFALTCRHINDVWCRNATSILLALWRRNSEFPAVEEALIAARMTKVVVEAEQADRLPPTDVRPGDFSINDGGAPTILELQSARALHHLARALSVAFCHHNVLLPTGRQWRVDNHGNQISGPLERTPEELSRMPEWSARVHKAIYRTMI</sequence>
<dbReference type="Pfam" id="PF12937">
    <property type="entry name" value="F-box-like"/>
    <property type="match status" value="1"/>
</dbReference>